<evidence type="ECO:0000313" key="2">
    <source>
        <dbReference type="Proteomes" id="UP000032305"/>
    </source>
</evidence>
<comment type="caution">
    <text evidence="1">The sequence shown here is derived from an EMBL/GenBank/DDBJ whole genome shotgun (WGS) entry which is preliminary data.</text>
</comment>
<name>A0A0A1WBL1_9SPHN</name>
<gene>
    <name evidence="1" type="ORF">SP5_098_00450</name>
</gene>
<sequence>MAALCLFLLVSACGLGETSPSVVEQTQDGVTALVRNDVQESEDGLVVSDAIERHGFVRRQGSCLVVDYSGQEYSPVFRTPATFDATLQSATAKPSAPLQLLGGPLSKVRRGFSEELAEFCGRPLFLLVGITPSVFHNPVVPGKAR</sequence>
<evidence type="ECO:0000313" key="1">
    <source>
        <dbReference type="EMBL" id="GAM02768.1"/>
    </source>
</evidence>
<organism evidence="1 2">
    <name type="scientific">Sphingomonas parapaucimobilis NBRC 15100</name>
    <dbReference type="NCBI Taxonomy" id="1219049"/>
    <lineage>
        <taxon>Bacteria</taxon>
        <taxon>Pseudomonadati</taxon>
        <taxon>Pseudomonadota</taxon>
        <taxon>Alphaproteobacteria</taxon>
        <taxon>Sphingomonadales</taxon>
        <taxon>Sphingomonadaceae</taxon>
        <taxon>Sphingomonas</taxon>
    </lineage>
</organism>
<dbReference type="EMBL" id="BBPI01000098">
    <property type="protein sequence ID" value="GAM02768.1"/>
    <property type="molecule type" value="Genomic_DNA"/>
</dbReference>
<keyword evidence="2" id="KW-1185">Reference proteome</keyword>
<protein>
    <submittedName>
        <fullName evidence="1">Uncharacterized protein</fullName>
    </submittedName>
</protein>
<dbReference type="RefSeq" id="WP_010339224.1">
    <property type="nucleotide sequence ID" value="NZ_BBPI01000098.1"/>
</dbReference>
<reference evidence="1 2" key="1">
    <citation type="submission" date="2014-11" db="EMBL/GenBank/DDBJ databases">
        <title>Whole genome shotgun sequence of Sphingomonas parapaucimobilis NBRC 15100.</title>
        <authorList>
            <person name="Katano-Makiyama Y."/>
            <person name="Hosoyama A."/>
            <person name="Hashimoto M."/>
            <person name="Hosoyama Y."/>
            <person name="Noguchi M."/>
            <person name="Numata M."/>
            <person name="Tsuchikane K."/>
            <person name="Hirakata S."/>
            <person name="Uohara A."/>
            <person name="Shimodaira J."/>
            <person name="Ohji S."/>
            <person name="Ichikawa N."/>
            <person name="Kimura A."/>
            <person name="Yamazoe A."/>
            <person name="Fujita N."/>
        </authorList>
    </citation>
    <scope>NUCLEOTIDE SEQUENCE [LARGE SCALE GENOMIC DNA]</scope>
    <source>
        <strain evidence="1 2">NBRC 15100</strain>
    </source>
</reference>
<dbReference type="Proteomes" id="UP000032305">
    <property type="component" value="Unassembled WGS sequence"/>
</dbReference>
<proteinExistence type="predicted"/>
<accession>A0A0A1WBL1</accession>
<dbReference type="AlphaFoldDB" id="A0A0A1WBL1"/>